<feature type="signal peptide" evidence="4">
    <location>
        <begin position="1"/>
        <end position="19"/>
    </location>
</feature>
<evidence type="ECO:0000256" key="4">
    <source>
        <dbReference type="SAM" id="SignalP"/>
    </source>
</evidence>
<keyword evidence="3" id="KW-0472">Membrane</keyword>
<evidence type="ECO:0000256" key="2">
    <source>
        <dbReference type="ARBA" id="ARBA00022737"/>
    </source>
</evidence>
<dbReference type="AlphaFoldDB" id="A0A1J1I7H1"/>
<protein>
    <submittedName>
        <fullName evidence="5">CLUMA_CG009148, isoform A</fullName>
    </submittedName>
</protein>
<feature type="chain" id="PRO_5012498276" evidence="4">
    <location>
        <begin position="20"/>
        <end position="558"/>
    </location>
</feature>
<dbReference type="Pfam" id="PF13855">
    <property type="entry name" value="LRR_8"/>
    <property type="match status" value="1"/>
</dbReference>
<keyword evidence="4" id="KW-0732">Signal</keyword>
<dbReference type="PANTHER" id="PTHR45712">
    <property type="entry name" value="AGAP008170-PA"/>
    <property type="match status" value="1"/>
</dbReference>
<dbReference type="InterPro" id="IPR050333">
    <property type="entry name" value="SLRP"/>
</dbReference>
<dbReference type="SMART" id="SM00369">
    <property type="entry name" value="LRR_TYP"/>
    <property type="match status" value="3"/>
</dbReference>
<evidence type="ECO:0000313" key="5">
    <source>
        <dbReference type="EMBL" id="CRK95690.1"/>
    </source>
</evidence>
<dbReference type="Proteomes" id="UP000183832">
    <property type="component" value="Unassembled WGS sequence"/>
</dbReference>
<gene>
    <name evidence="5" type="primary">putative Pray For Elves</name>
    <name evidence="5" type="ORF">CLUMA_CG009148</name>
</gene>
<keyword evidence="3" id="KW-1133">Transmembrane helix</keyword>
<dbReference type="SUPFAM" id="SSF52058">
    <property type="entry name" value="L domain-like"/>
    <property type="match status" value="1"/>
</dbReference>
<dbReference type="PANTHER" id="PTHR45712:SF22">
    <property type="entry name" value="INSULIN-LIKE GROWTH FACTOR-BINDING PROTEIN COMPLEX ACID LABILE SUBUNIT"/>
    <property type="match status" value="1"/>
</dbReference>
<reference evidence="5 6" key="1">
    <citation type="submission" date="2015-04" db="EMBL/GenBank/DDBJ databases">
        <authorList>
            <person name="Syromyatnikov M.Y."/>
            <person name="Popov V.N."/>
        </authorList>
    </citation>
    <scope>NUCLEOTIDE SEQUENCE [LARGE SCALE GENOMIC DNA]</scope>
</reference>
<keyword evidence="6" id="KW-1185">Reference proteome</keyword>
<dbReference type="OrthoDB" id="676979at2759"/>
<name>A0A1J1I7H1_9DIPT</name>
<dbReference type="InterPro" id="IPR003591">
    <property type="entry name" value="Leu-rich_rpt_typical-subtyp"/>
</dbReference>
<dbReference type="EMBL" id="CVRI01000042">
    <property type="protein sequence ID" value="CRK95690.1"/>
    <property type="molecule type" value="Genomic_DNA"/>
</dbReference>
<keyword evidence="1" id="KW-0433">Leucine-rich repeat</keyword>
<evidence type="ECO:0000256" key="1">
    <source>
        <dbReference type="ARBA" id="ARBA00022614"/>
    </source>
</evidence>
<dbReference type="Gene3D" id="3.80.10.10">
    <property type="entry name" value="Ribonuclease Inhibitor"/>
    <property type="match status" value="2"/>
</dbReference>
<keyword evidence="3" id="KW-0812">Transmembrane</keyword>
<dbReference type="InterPro" id="IPR001611">
    <property type="entry name" value="Leu-rich_rpt"/>
</dbReference>
<dbReference type="STRING" id="568069.A0A1J1I7H1"/>
<evidence type="ECO:0000313" key="6">
    <source>
        <dbReference type="Proteomes" id="UP000183832"/>
    </source>
</evidence>
<proteinExistence type="predicted"/>
<feature type="transmembrane region" description="Helical" evidence="3">
    <location>
        <begin position="457"/>
        <end position="480"/>
    </location>
</feature>
<accession>A0A1J1I7H1</accession>
<evidence type="ECO:0000256" key="3">
    <source>
        <dbReference type="SAM" id="Phobius"/>
    </source>
</evidence>
<dbReference type="InterPro" id="IPR032675">
    <property type="entry name" value="LRR_dom_sf"/>
</dbReference>
<keyword evidence="2" id="KW-0677">Repeat</keyword>
<sequence length="558" mass="64333">MWIFRVLFLFPVLTQSLRGDVPLTDNQINCTRNFKNACIIEAVFGNSQTNDTVDVFVSCSDDNELSYNQFSKIDKIIWNGCYASGNLKGLGLQKIPKKNEVKYLKIQRFAIGILEAGTFDGFFGLEVLVIQSNAIQNLSSSCFRGLKSLRTLEIVENSLKWIDEGTFADFPKLNVLDIRDIQHLLMASHQFMKNQIIDNVKLEIYYMEMDLLEHLFLHVQNLSISLSLHGNSSDVTQDCQQTRLNGFEKGWIVESLSVANLRCGLILENIKTLKNLKLVRVIDTINYEFELKDLPQLELLSMHKNILKNLSASLKFKGDLRNLKSFELSNNTMTEIDMRIFETFTNLKEINLCGNFLRKFLEMKLEDNKFEKLKIFVDGNNFDCAWLYTIASSKAFESFVFKKNFEGLNIDGLSCMLNVLSINESVSYTPLVDVSNVKVQNKLSEMHEENFILTPEMLMIIMSISVLLGTALTFISIYTYHKYRILNQKPFYHLLRDSLQRPMCDVQRTLRRNLKEVISRNLPPTNYEHPISDSNVTEMTDVETNTSNIYEEIPQLPY</sequence>
<organism evidence="5 6">
    <name type="scientific">Clunio marinus</name>
    <dbReference type="NCBI Taxonomy" id="568069"/>
    <lineage>
        <taxon>Eukaryota</taxon>
        <taxon>Metazoa</taxon>
        <taxon>Ecdysozoa</taxon>
        <taxon>Arthropoda</taxon>
        <taxon>Hexapoda</taxon>
        <taxon>Insecta</taxon>
        <taxon>Pterygota</taxon>
        <taxon>Neoptera</taxon>
        <taxon>Endopterygota</taxon>
        <taxon>Diptera</taxon>
        <taxon>Nematocera</taxon>
        <taxon>Chironomoidea</taxon>
        <taxon>Chironomidae</taxon>
        <taxon>Clunio</taxon>
    </lineage>
</organism>